<evidence type="ECO:0000256" key="1">
    <source>
        <dbReference type="ARBA" id="ARBA00001946"/>
    </source>
</evidence>
<dbReference type="EMBL" id="AM501426">
    <property type="protein sequence ID" value="CAM58112.1"/>
    <property type="molecule type" value="Genomic_DNA"/>
</dbReference>
<evidence type="ECO:0000256" key="4">
    <source>
        <dbReference type="ARBA" id="ARBA00007837"/>
    </source>
</evidence>
<evidence type="ECO:0000256" key="5">
    <source>
        <dbReference type="ARBA" id="ARBA00011996"/>
    </source>
</evidence>
<evidence type="ECO:0000256" key="8">
    <source>
        <dbReference type="ARBA" id="ARBA00022741"/>
    </source>
</evidence>
<evidence type="ECO:0000259" key="14">
    <source>
        <dbReference type="Pfam" id="PF01326"/>
    </source>
</evidence>
<keyword evidence="8" id="KW-0547">Nucleotide-binding</keyword>
<dbReference type="Pfam" id="PF01326">
    <property type="entry name" value="PPDK_N"/>
    <property type="match status" value="1"/>
</dbReference>
<accession>A5CFS0</accession>
<evidence type="ECO:0000256" key="2">
    <source>
        <dbReference type="ARBA" id="ARBA00002988"/>
    </source>
</evidence>
<evidence type="ECO:0000256" key="3">
    <source>
        <dbReference type="ARBA" id="ARBA00004742"/>
    </source>
</evidence>
<evidence type="ECO:0000256" key="12">
    <source>
        <dbReference type="ARBA" id="ARBA00033470"/>
    </source>
</evidence>
<evidence type="ECO:0000256" key="11">
    <source>
        <dbReference type="ARBA" id="ARBA00022842"/>
    </source>
</evidence>
<dbReference type="Gene3D" id="3.30.1490.20">
    <property type="entry name" value="ATP-grasp fold, A domain"/>
    <property type="match status" value="2"/>
</dbReference>
<comment type="cofactor">
    <cofactor evidence="1">
        <name>Mg(2+)</name>
        <dbReference type="ChEBI" id="CHEBI:18420"/>
    </cofactor>
</comment>
<evidence type="ECO:0000313" key="15">
    <source>
        <dbReference type="EMBL" id="CAM58112.1"/>
    </source>
</evidence>
<comment type="catalytic activity">
    <reaction evidence="13">
        <text>pyruvate + ATP + H2O = phosphoenolpyruvate + AMP + phosphate + 2 H(+)</text>
        <dbReference type="Rhea" id="RHEA:11364"/>
        <dbReference type="ChEBI" id="CHEBI:15361"/>
        <dbReference type="ChEBI" id="CHEBI:15377"/>
        <dbReference type="ChEBI" id="CHEBI:15378"/>
        <dbReference type="ChEBI" id="CHEBI:30616"/>
        <dbReference type="ChEBI" id="CHEBI:43474"/>
        <dbReference type="ChEBI" id="CHEBI:58702"/>
        <dbReference type="ChEBI" id="CHEBI:456215"/>
        <dbReference type="EC" id="2.7.9.2"/>
    </reaction>
</comment>
<evidence type="ECO:0000256" key="9">
    <source>
        <dbReference type="ARBA" id="ARBA00022777"/>
    </source>
</evidence>
<sequence>MKYICFAGEPADANRFGNKGLRLARLARSGFNVPDFFVVTPEAFSTNNIQCEIADAMQHICPDGTLVAVRSSSLEEDGGQSSFAGQLDSFLNVSGKDIAMRVADVWRSAFSERIRSYRQSQGLEGDISAPAVVVQRMVDAEVSGVAFAADPVTGDRDVAVVAATSGTW</sequence>
<dbReference type="AlphaFoldDB" id="A5CFS0"/>
<keyword evidence="6" id="KW-0808">Transferase</keyword>
<reference evidence="15" key="1">
    <citation type="submission" date="2007-03" db="EMBL/GenBank/DDBJ databases">
        <title>Isolation and characterization of alkane hydroxylases from Pacific deep-sea sediment.</title>
        <authorList>
            <person name="Xu M."/>
        </authorList>
    </citation>
    <scope>NUCLEOTIDE SEQUENCE</scope>
</reference>
<dbReference type="PANTHER" id="PTHR43030:SF1">
    <property type="entry name" value="PHOSPHOENOLPYRUVATE SYNTHASE"/>
    <property type="match status" value="1"/>
</dbReference>
<dbReference type="InterPro" id="IPR002192">
    <property type="entry name" value="PPDK_AMP/ATP-bd"/>
</dbReference>
<dbReference type="GO" id="GO:0005524">
    <property type="term" value="F:ATP binding"/>
    <property type="evidence" value="ECO:0007669"/>
    <property type="project" value="UniProtKB-KW"/>
</dbReference>
<comment type="pathway">
    <text evidence="3">Carbohydrate biosynthesis; gluconeogenesis.</text>
</comment>
<organism evidence="15">
    <name type="scientific">uncultured marine microorganism</name>
    <dbReference type="NCBI Taxonomy" id="415540"/>
    <lineage>
        <taxon>unclassified sequences</taxon>
        <taxon>environmental samples</taxon>
    </lineage>
</organism>
<dbReference type="PANTHER" id="PTHR43030">
    <property type="entry name" value="PHOSPHOENOLPYRUVATE SYNTHASE"/>
    <property type="match status" value="1"/>
</dbReference>
<keyword evidence="9 15" id="KW-0418">Kinase</keyword>
<gene>
    <name evidence="15" type="primary">9E7-35</name>
</gene>
<evidence type="ECO:0000256" key="6">
    <source>
        <dbReference type="ARBA" id="ARBA00022679"/>
    </source>
</evidence>
<proteinExistence type="inferred from homology"/>
<dbReference type="InterPro" id="IPR013815">
    <property type="entry name" value="ATP_grasp_subdomain_1"/>
</dbReference>
<protein>
    <recommendedName>
        <fullName evidence="5">pyruvate, water dikinase</fullName>
        <ecNumber evidence="5">2.7.9.2</ecNumber>
    </recommendedName>
    <alternativeName>
        <fullName evidence="12">Pyruvate, water dikinase</fullName>
    </alternativeName>
</protein>
<comment type="function">
    <text evidence="2">Catalyzes the phosphorylation of pyruvate to phosphoenolpyruvate.</text>
</comment>
<dbReference type="InterPro" id="IPR006319">
    <property type="entry name" value="PEP_synth"/>
</dbReference>
<keyword evidence="7" id="KW-0479">Metal-binding</keyword>
<dbReference type="SUPFAM" id="SSF56059">
    <property type="entry name" value="Glutathione synthetase ATP-binding domain-like"/>
    <property type="match status" value="1"/>
</dbReference>
<dbReference type="EC" id="2.7.9.2" evidence="5"/>
<keyword evidence="10" id="KW-0067">ATP-binding</keyword>
<keyword evidence="15" id="KW-0670">Pyruvate</keyword>
<comment type="similarity">
    <text evidence="4">Belongs to the PEP-utilizing enzyme family.</text>
</comment>
<feature type="domain" description="Pyruvate phosphate dikinase AMP/ATP-binding" evidence="14">
    <location>
        <begin position="48"/>
        <end position="166"/>
    </location>
</feature>
<evidence type="ECO:0000256" key="13">
    <source>
        <dbReference type="ARBA" id="ARBA00047700"/>
    </source>
</evidence>
<dbReference type="GO" id="GO:0046872">
    <property type="term" value="F:metal ion binding"/>
    <property type="evidence" value="ECO:0007669"/>
    <property type="project" value="UniProtKB-KW"/>
</dbReference>
<evidence type="ECO:0000256" key="10">
    <source>
        <dbReference type="ARBA" id="ARBA00022840"/>
    </source>
</evidence>
<keyword evidence="11" id="KW-0460">Magnesium</keyword>
<evidence type="ECO:0000256" key="7">
    <source>
        <dbReference type="ARBA" id="ARBA00022723"/>
    </source>
</evidence>
<name>A5CFS0_9ZZZZ</name>
<dbReference type="GO" id="GO:0008986">
    <property type="term" value="F:pyruvate, water dikinase activity"/>
    <property type="evidence" value="ECO:0007669"/>
    <property type="project" value="UniProtKB-EC"/>
</dbReference>